<evidence type="ECO:0000256" key="1">
    <source>
        <dbReference type="SAM" id="Phobius"/>
    </source>
</evidence>
<protein>
    <submittedName>
        <fullName evidence="2">YibE/F-like protein</fullName>
    </submittedName>
</protein>
<gene>
    <name evidence="2" type="ORF">NCTC12112_03172</name>
</gene>
<accession>A0AAX2JF45</accession>
<dbReference type="GeneID" id="78454432"/>
<dbReference type="InterPro" id="IPR012507">
    <property type="entry name" value="YibE_F"/>
</dbReference>
<dbReference type="PANTHER" id="PTHR41771">
    <property type="entry name" value="MEMBRANE PROTEIN-RELATED"/>
    <property type="match status" value="1"/>
</dbReference>
<feature type="transmembrane region" description="Helical" evidence="1">
    <location>
        <begin position="231"/>
        <end position="253"/>
    </location>
</feature>
<dbReference type="Proteomes" id="UP000249008">
    <property type="component" value="Chromosome 1"/>
</dbReference>
<feature type="transmembrane region" description="Helical" evidence="1">
    <location>
        <begin position="163"/>
        <end position="183"/>
    </location>
</feature>
<dbReference type="AlphaFoldDB" id="A0AAX2JF45"/>
<feature type="transmembrane region" description="Helical" evidence="1">
    <location>
        <begin position="190"/>
        <end position="211"/>
    </location>
</feature>
<feature type="transmembrane region" description="Helical" evidence="1">
    <location>
        <begin position="290"/>
        <end position="313"/>
    </location>
</feature>
<dbReference type="PANTHER" id="PTHR41771:SF1">
    <property type="entry name" value="MEMBRANE PROTEIN"/>
    <property type="match status" value="1"/>
</dbReference>
<dbReference type="EMBL" id="LS483487">
    <property type="protein sequence ID" value="SQJ15948.1"/>
    <property type="molecule type" value="Genomic_DNA"/>
</dbReference>
<feature type="transmembrane region" description="Helical" evidence="1">
    <location>
        <begin position="333"/>
        <end position="358"/>
    </location>
</feature>
<sequence>MKKIGIGVVMTFLALLVFSGKLEGYFFKKENIGRVLTVDNSDAIVQGISKVGCQHLTVEVLTGKFKGKILEVNNLLSGSMEYDEFYTEKDKVLMAVMENDEKIDGKVLSLLRIEKIAALGLIFVALLVAYAGKVGLKSLLSFAGSIVIIWEYLIPALRKGENIFAVTVSALVLLSALIIFLVAGFTKKGFSAFLGTMSGLFVTAALTFLFGDTFRIDGMNQPLAQSVVFSSFMSINILDIFYAAIVIGASGAAMDIAMDMTATIEELKLHNPDISRKSLIKSGFNVGRSVIGTMTTTLLLAYSGGFLTLMILFMERNTTILQILNMKMVTSEVIKIIIGSIGLVVVAPITTYIASFIYSAKEKSSEKKIFNIGMFCKKQQEF</sequence>
<keyword evidence="1" id="KW-0472">Membrane</keyword>
<proteinExistence type="predicted"/>
<reference evidence="2 3" key="1">
    <citation type="submission" date="2018-06" db="EMBL/GenBank/DDBJ databases">
        <authorList>
            <consortium name="Pathogen Informatics"/>
            <person name="Doyle S."/>
        </authorList>
    </citation>
    <scope>NUCLEOTIDE SEQUENCE [LARGE SCALE GENOMIC DNA]</scope>
    <source>
        <strain evidence="2 3">NCTC12112</strain>
    </source>
</reference>
<organism evidence="2 3">
    <name type="scientific">Fusobacterium ulcerans</name>
    <dbReference type="NCBI Taxonomy" id="861"/>
    <lineage>
        <taxon>Bacteria</taxon>
        <taxon>Fusobacteriati</taxon>
        <taxon>Fusobacteriota</taxon>
        <taxon>Fusobacteriia</taxon>
        <taxon>Fusobacteriales</taxon>
        <taxon>Fusobacteriaceae</taxon>
        <taxon>Fusobacterium</taxon>
    </lineage>
</organism>
<evidence type="ECO:0000313" key="2">
    <source>
        <dbReference type="EMBL" id="SQJ15948.1"/>
    </source>
</evidence>
<dbReference type="KEGG" id="ful:C4N20_06400"/>
<feature type="transmembrane region" description="Helical" evidence="1">
    <location>
        <begin position="116"/>
        <end position="132"/>
    </location>
</feature>
<dbReference type="Pfam" id="PF07907">
    <property type="entry name" value="YibE_F"/>
    <property type="match status" value="1"/>
</dbReference>
<dbReference type="RefSeq" id="WP_005978643.1">
    <property type="nucleotide sequence ID" value="NZ_CABKNW010000004.1"/>
</dbReference>
<feature type="transmembrane region" description="Helical" evidence="1">
    <location>
        <begin position="139"/>
        <end position="157"/>
    </location>
</feature>
<name>A0AAX2JF45_9FUSO</name>
<evidence type="ECO:0000313" key="3">
    <source>
        <dbReference type="Proteomes" id="UP000249008"/>
    </source>
</evidence>
<keyword evidence="1" id="KW-0812">Transmembrane</keyword>
<keyword evidence="1" id="KW-1133">Transmembrane helix</keyword>